<reference evidence="2" key="1">
    <citation type="submission" date="2018-02" db="EMBL/GenBank/DDBJ databases">
        <title>Rhizophora mucronata_Transcriptome.</title>
        <authorList>
            <person name="Meera S.P."/>
            <person name="Sreeshan A."/>
            <person name="Augustine A."/>
        </authorList>
    </citation>
    <scope>NUCLEOTIDE SEQUENCE</scope>
    <source>
        <tissue evidence="2">Leaf</tissue>
    </source>
</reference>
<organism evidence="2">
    <name type="scientific">Rhizophora mucronata</name>
    <name type="common">Asiatic mangrove</name>
    <dbReference type="NCBI Taxonomy" id="61149"/>
    <lineage>
        <taxon>Eukaryota</taxon>
        <taxon>Viridiplantae</taxon>
        <taxon>Streptophyta</taxon>
        <taxon>Embryophyta</taxon>
        <taxon>Tracheophyta</taxon>
        <taxon>Spermatophyta</taxon>
        <taxon>Magnoliopsida</taxon>
        <taxon>eudicotyledons</taxon>
        <taxon>Gunneridae</taxon>
        <taxon>Pentapetalae</taxon>
        <taxon>rosids</taxon>
        <taxon>fabids</taxon>
        <taxon>Malpighiales</taxon>
        <taxon>Rhizophoraceae</taxon>
        <taxon>Rhizophora</taxon>
    </lineage>
</organism>
<evidence type="ECO:0000313" key="2">
    <source>
        <dbReference type="EMBL" id="MBX58926.1"/>
    </source>
</evidence>
<dbReference type="EMBL" id="GGEC01078442">
    <property type="protein sequence ID" value="MBX58926.1"/>
    <property type="molecule type" value="Transcribed_RNA"/>
</dbReference>
<keyword evidence="1" id="KW-0472">Membrane</keyword>
<keyword evidence="1" id="KW-1133">Transmembrane helix</keyword>
<dbReference type="AlphaFoldDB" id="A0A2P2PW25"/>
<protein>
    <submittedName>
        <fullName evidence="2">Uncharacterized protein</fullName>
    </submittedName>
</protein>
<proteinExistence type="predicted"/>
<feature type="transmembrane region" description="Helical" evidence="1">
    <location>
        <begin position="16"/>
        <end position="34"/>
    </location>
</feature>
<name>A0A2P2PW25_RHIMU</name>
<accession>A0A2P2PW25</accession>
<evidence type="ECO:0000256" key="1">
    <source>
        <dbReference type="SAM" id="Phobius"/>
    </source>
</evidence>
<keyword evidence="1" id="KW-0812">Transmembrane</keyword>
<sequence length="56" mass="6409">MLVGLAWDAKLISLDHSYIILLLQIWLFDGLGFLRSRFIGMYILHGCGLLFSQSHD</sequence>